<protein>
    <submittedName>
        <fullName evidence="2">Aminopeptidase N</fullName>
    </submittedName>
</protein>
<dbReference type="Proteomes" id="UP000887579">
    <property type="component" value="Unplaced"/>
</dbReference>
<name>A0AC34GUH4_9BILA</name>
<reference evidence="2" key="1">
    <citation type="submission" date="2022-11" db="UniProtKB">
        <authorList>
            <consortium name="WormBaseParasite"/>
        </authorList>
    </citation>
    <scope>IDENTIFICATION</scope>
</reference>
<evidence type="ECO:0000313" key="1">
    <source>
        <dbReference type="Proteomes" id="UP000887579"/>
    </source>
</evidence>
<sequence>MAVKALLVIFFLASLSLNDAVFPRRNKFTEHKNPLKLQSAKLEPSNLASKPRLPHNLNVFQYDIKIQPYFSAPGVPDNTAMNFTFDGTTTVYFQMLETTTSVTFDAYNLDIYSLALYSSDGIRQQLGSANFDNSTHRVTVSPITFLQANQNYTVSFGYTGKINSYQNGGLFYSTYKYANGTQGNIYATFFELGEGARSVYPCIDDPHFKALFNLTVVYPKSLVAIANTMEDSTVDAGNGYQATRFKLTKPMSTYLLAFAIGDLVSKSTTTRDGTLVRVWSWRGTEMFLDDAVNTSKTCVEVMTDFTGIKFPLEKLDHLAVPHFAAGGMENWGLIVYASKYVFFDPKQDTTETRIAGIDVRCHEIAHQWFGDLVTADWWSEIMLHESFAAYFEDYALVQGWPSQINYLDPAYVGTSIEDGFNSDMNNSHPVITPDGTFDGVVYAKGSGLFRMLSQLLTPTIFQSAIKDYLNKYQYSTANHYQLFEAMNEIVSTTSLTDWCNNPLNVTKFMEPWLIQPHFPLLTVKYDQSSHTYFVDQQPFIPKDQLYPQGFSYAWPIPFYAQQIKTGAIKKYWTNRKLYKKMY</sequence>
<accession>A0AC34GUH4</accession>
<proteinExistence type="predicted"/>
<organism evidence="1 2">
    <name type="scientific">Panagrolaimus sp. ES5</name>
    <dbReference type="NCBI Taxonomy" id="591445"/>
    <lineage>
        <taxon>Eukaryota</taxon>
        <taxon>Metazoa</taxon>
        <taxon>Ecdysozoa</taxon>
        <taxon>Nematoda</taxon>
        <taxon>Chromadorea</taxon>
        <taxon>Rhabditida</taxon>
        <taxon>Tylenchina</taxon>
        <taxon>Panagrolaimomorpha</taxon>
        <taxon>Panagrolaimoidea</taxon>
        <taxon>Panagrolaimidae</taxon>
        <taxon>Panagrolaimus</taxon>
    </lineage>
</organism>
<dbReference type="WBParaSite" id="ES5_v2.g856.t1">
    <property type="protein sequence ID" value="ES5_v2.g856.t1"/>
    <property type="gene ID" value="ES5_v2.g856"/>
</dbReference>
<evidence type="ECO:0000313" key="2">
    <source>
        <dbReference type="WBParaSite" id="ES5_v2.g856.t1"/>
    </source>
</evidence>